<comment type="caution">
    <text evidence="1">The sequence shown here is derived from an EMBL/GenBank/DDBJ whole genome shotgun (WGS) entry which is preliminary data.</text>
</comment>
<keyword evidence="2" id="KW-1185">Reference proteome</keyword>
<protein>
    <submittedName>
        <fullName evidence="1">Uncharacterized protein</fullName>
    </submittedName>
</protein>
<dbReference type="Proteomes" id="UP000054870">
    <property type="component" value="Unassembled WGS sequence"/>
</dbReference>
<organism evidence="1 2">
    <name type="scientific">Caballeronia catudaia</name>
    <dbReference type="NCBI Taxonomy" id="1777136"/>
    <lineage>
        <taxon>Bacteria</taxon>
        <taxon>Pseudomonadati</taxon>
        <taxon>Pseudomonadota</taxon>
        <taxon>Betaproteobacteria</taxon>
        <taxon>Burkholderiales</taxon>
        <taxon>Burkholderiaceae</taxon>
        <taxon>Caballeronia</taxon>
    </lineage>
</organism>
<evidence type="ECO:0000313" key="1">
    <source>
        <dbReference type="EMBL" id="SAK93471.1"/>
    </source>
</evidence>
<gene>
    <name evidence="1" type="ORF">AWB75_06679</name>
</gene>
<reference evidence="1" key="1">
    <citation type="submission" date="2016-01" db="EMBL/GenBank/DDBJ databases">
        <authorList>
            <person name="Peeters C."/>
        </authorList>
    </citation>
    <scope>NUCLEOTIDE SEQUENCE [LARGE SCALE GENOMIC DNA]</scope>
    <source>
        <strain evidence="1">LMG 29318</strain>
    </source>
</reference>
<dbReference type="AlphaFoldDB" id="A0A158DFU5"/>
<sequence length="194" mass="21781">MQVLEALKQAVKACADVVKWGAGIQEPARKALAKDLKAICMKCDAAYEAVLARLVPVKEAFSKPMDLAAELRAFAADGTTRANFKPEQLCGEVDELLIRLSSNLDPLKYSIDFRRIDDVRQYLVRFGNFDGAIFQSYDELVAELDRIATEIQTSASDQHERARYAEHVIQDFEKDLRATQSAVRDAKNQMINLI</sequence>
<dbReference type="RefSeq" id="WP_061128291.1">
    <property type="nucleotide sequence ID" value="NZ_FCOF02000065.1"/>
</dbReference>
<evidence type="ECO:0000313" key="2">
    <source>
        <dbReference type="Proteomes" id="UP000054870"/>
    </source>
</evidence>
<proteinExistence type="predicted"/>
<dbReference type="EMBL" id="FCOF02000065">
    <property type="protein sequence ID" value="SAK93471.1"/>
    <property type="molecule type" value="Genomic_DNA"/>
</dbReference>
<accession>A0A158DFU5</accession>
<name>A0A158DFU5_9BURK</name>